<reference evidence="3" key="1">
    <citation type="journal article" date="2014" name="Proc. Natl. Acad. Sci. U.S.A.">
        <title>Extensive sampling of basidiomycete genomes demonstrates inadequacy of the white-rot/brown-rot paradigm for wood decay fungi.</title>
        <authorList>
            <person name="Riley R."/>
            <person name="Salamov A.A."/>
            <person name="Brown D.W."/>
            <person name="Nagy L.G."/>
            <person name="Floudas D."/>
            <person name="Held B.W."/>
            <person name="Levasseur A."/>
            <person name="Lombard V."/>
            <person name="Morin E."/>
            <person name="Otillar R."/>
            <person name="Lindquist E.A."/>
            <person name="Sun H."/>
            <person name="LaButti K.M."/>
            <person name="Schmutz J."/>
            <person name="Jabbour D."/>
            <person name="Luo H."/>
            <person name="Baker S.E."/>
            <person name="Pisabarro A.G."/>
            <person name="Walton J.D."/>
            <person name="Blanchette R.A."/>
            <person name="Henrissat B."/>
            <person name="Martin F."/>
            <person name="Cullen D."/>
            <person name="Hibbett D.S."/>
            <person name="Grigoriev I.V."/>
        </authorList>
    </citation>
    <scope>NUCLEOTIDE SEQUENCE [LARGE SCALE GENOMIC DNA]</scope>
    <source>
        <strain evidence="3">CBS 339.88</strain>
    </source>
</reference>
<dbReference type="AlphaFoldDB" id="A0A067S3Y6"/>
<feature type="compositionally biased region" description="Acidic residues" evidence="1">
    <location>
        <begin position="61"/>
        <end position="75"/>
    </location>
</feature>
<feature type="region of interest" description="Disordered" evidence="1">
    <location>
        <begin position="1053"/>
        <end position="1081"/>
    </location>
</feature>
<gene>
    <name evidence="2" type="ORF">GALMADRAFT_217539</name>
</gene>
<feature type="compositionally biased region" description="Polar residues" evidence="1">
    <location>
        <begin position="1071"/>
        <end position="1081"/>
    </location>
</feature>
<proteinExistence type="predicted"/>
<evidence type="ECO:0000313" key="2">
    <source>
        <dbReference type="EMBL" id="KDR65491.1"/>
    </source>
</evidence>
<accession>A0A067S3Y6</accession>
<feature type="region of interest" description="Disordered" evidence="1">
    <location>
        <begin position="707"/>
        <end position="729"/>
    </location>
</feature>
<feature type="region of interest" description="Disordered" evidence="1">
    <location>
        <begin position="1098"/>
        <end position="1133"/>
    </location>
</feature>
<dbReference type="HOGENOM" id="CLU_283705_0_0_1"/>
<feature type="compositionally biased region" description="Polar residues" evidence="1">
    <location>
        <begin position="1098"/>
        <end position="1112"/>
    </location>
</feature>
<feature type="compositionally biased region" description="Basic residues" evidence="1">
    <location>
        <begin position="42"/>
        <end position="55"/>
    </location>
</feature>
<protein>
    <submittedName>
        <fullName evidence="2">Uncharacterized protein</fullName>
    </submittedName>
</protein>
<feature type="region of interest" description="Disordered" evidence="1">
    <location>
        <begin position="201"/>
        <end position="356"/>
    </location>
</feature>
<feature type="region of interest" description="Disordered" evidence="1">
    <location>
        <begin position="397"/>
        <end position="491"/>
    </location>
</feature>
<feature type="region of interest" description="Disordered" evidence="1">
    <location>
        <begin position="159"/>
        <end position="184"/>
    </location>
</feature>
<feature type="region of interest" description="Disordered" evidence="1">
    <location>
        <begin position="897"/>
        <end position="936"/>
    </location>
</feature>
<dbReference type="EMBL" id="KL142445">
    <property type="protein sequence ID" value="KDR65491.1"/>
    <property type="molecule type" value="Genomic_DNA"/>
</dbReference>
<dbReference type="Proteomes" id="UP000027222">
    <property type="component" value="Unassembled WGS sequence"/>
</dbReference>
<keyword evidence="3" id="KW-1185">Reference proteome</keyword>
<name>A0A067S3Y6_GALM3</name>
<feature type="compositionally biased region" description="Basic and acidic residues" evidence="1">
    <location>
        <begin position="262"/>
        <end position="287"/>
    </location>
</feature>
<feature type="compositionally biased region" description="Basic residues" evidence="1">
    <location>
        <begin position="209"/>
        <end position="227"/>
    </location>
</feature>
<feature type="compositionally biased region" description="Basic and acidic residues" evidence="1">
    <location>
        <begin position="1"/>
        <end position="34"/>
    </location>
</feature>
<evidence type="ECO:0000313" key="3">
    <source>
        <dbReference type="Proteomes" id="UP000027222"/>
    </source>
</evidence>
<feature type="region of interest" description="Disordered" evidence="1">
    <location>
        <begin position="1"/>
        <end position="79"/>
    </location>
</feature>
<sequence>MPSKRKVPDDFRKPEKPTKNNREDQSSDGEREDSPPASTKMKLVKKRRGRPPGKRQMRDEESADDSEHEDSDDGEPPVKCSLTSAASSWLTSQKPGCCCASIYYGSEGYAHLCTSNGQCSLCSSLTLFFDRAPLTVAPAKRPSRRKVTAAIQPAPVSLAMKPRPTSRRPSPGYKKLASEDEGYSVASTKAWQRGYHSDRDSKVQAAFTKAHKQANALKRRHSRKTRLARHEDQDGDEDKDDEEEEEEEANDEADEGQGYHGGRRDGGPDKDHEGGNRETNDTNHDEGGTNDGDENGQAGFRSSREGGYPPRAPSVDVFSAVPLTKPTKFVRGLLGNPDKSPPLESESSGSDFEETELAAKRTRAFRNRRSMSVDEYGQDDEDDSVLQAEVVQSSVPVAEEDIGAEHIPSSPALPDDASYVDKPAVKRKENGRVPPADGIPSNNEPIVDGRALEPKGKARASCSGGIQGDEEPSADGLPDGPIRKGRVGRPSKAKQAEVEAFGMRCVADGQEVALRLGLTLESLFEDSTLKPVMKRAPNPWNHHQAVEARLDRVPGEGREAFHKRAHALYLEKIDPEKHTEEEITAYKKSLAENLEAMAMQPGALKAPVSRLTDNITEMKTAMTILARYNPDIHNLNFALYTGTDQAARQISGIVTGSQLVLDMINEPENNIMVQELIDMFTGILSARIGKAKLAAAMNKGQGGDSLIDGEPALTTMKEDKKGKKRADRPSTELQNLKIVPIKKGADSAVAFDFRNVFTMRLLNMMNTIISGISTSSIRTTMTWTKFGTVALGFSLRIVSWPHELLHVPGRYFDCSRMGLNDWKHLCELSSDGVLKVEEWTPVEKKLTPGSVAYGEIPLVVNDEGVTLLFAKDVQANEKKPAVRAGLKSRVPAKTPFLSPALPLPHAHQPKASEKTMATKTLPPPSSHRVGHSRESGADDFMGYQIVDQPTEGKDLCRLEEPDIVVLRQQAAAYEREIETSHRGDMGRYAYRHLAVPLTDRPFLMAPGVPPPSQLPPNAFYEQLMKPPSSRSLPPHHPAVRVQPNANIHRAPSLAQSWAHPRSLSGPMPGQVPNNPSALTESQAAHAFSHQLTYAPYSRSTSNPTMIASQSKQPVAESSRMAQARVPHYQDDYMDEDEAQALARYQYDSEV</sequence>
<evidence type="ECO:0000256" key="1">
    <source>
        <dbReference type="SAM" id="MobiDB-lite"/>
    </source>
</evidence>
<organism evidence="2 3">
    <name type="scientific">Galerina marginata (strain CBS 339.88)</name>
    <dbReference type="NCBI Taxonomy" id="685588"/>
    <lineage>
        <taxon>Eukaryota</taxon>
        <taxon>Fungi</taxon>
        <taxon>Dikarya</taxon>
        <taxon>Basidiomycota</taxon>
        <taxon>Agaricomycotina</taxon>
        <taxon>Agaricomycetes</taxon>
        <taxon>Agaricomycetidae</taxon>
        <taxon>Agaricales</taxon>
        <taxon>Agaricineae</taxon>
        <taxon>Strophariaceae</taxon>
        <taxon>Galerina</taxon>
    </lineage>
</organism>
<dbReference type="OrthoDB" id="3132195at2759"/>
<feature type="compositionally biased region" description="Acidic residues" evidence="1">
    <location>
        <begin position="233"/>
        <end position="255"/>
    </location>
</feature>